<dbReference type="EMBL" id="FOCE01000007">
    <property type="protein sequence ID" value="SEN75166.1"/>
    <property type="molecule type" value="Genomic_DNA"/>
</dbReference>
<evidence type="ECO:0000313" key="2">
    <source>
        <dbReference type="EMBL" id="SEN75166.1"/>
    </source>
</evidence>
<name>A0A1H8J4C9_9RHOB</name>
<dbReference type="AlphaFoldDB" id="A0A1H8J4C9"/>
<sequence length="335" mass="36455">MPLTLIRRLACSLALLAGLCTTPALADSCTGRNLFTTLAPPDTARLDAATAAQPFATGNFWRATKDGRQLHLIGTFHLADSRHAATLARLAPVLRDARTLLVEAGPEEERALKAAMARNPDLILLPAGPTLRDRLGPADWATLTTALKRHQIPAIMAARMRPWFVAVTLSMSSCAPAAALDNGLDRQLMQRATEVGLPIRALEPYTTLFTIFDSLSEEDQLGMIRSALLMEDQLADYATTLSDAYFAEDSRRMWEFTRLESAKAPGYTAARADAEFARLEAALMTHRNRIWIAVLEQATAEGPALAAFGALHLSGQEGVLSLLAERGWTLERLPL</sequence>
<dbReference type="STRING" id="933059.SAMN04488103_107129"/>
<organism evidence="2 3">
    <name type="scientific">Gemmobacter aquatilis</name>
    <dbReference type="NCBI Taxonomy" id="933059"/>
    <lineage>
        <taxon>Bacteria</taxon>
        <taxon>Pseudomonadati</taxon>
        <taxon>Pseudomonadota</taxon>
        <taxon>Alphaproteobacteria</taxon>
        <taxon>Rhodobacterales</taxon>
        <taxon>Paracoccaceae</taxon>
        <taxon>Gemmobacter</taxon>
    </lineage>
</organism>
<dbReference type="Proteomes" id="UP000198761">
    <property type="component" value="Unassembled WGS sequence"/>
</dbReference>
<protein>
    <recommendedName>
        <fullName evidence="4">TraB family protein</fullName>
    </recommendedName>
</protein>
<evidence type="ECO:0000256" key="1">
    <source>
        <dbReference type="SAM" id="SignalP"/>
    </source>
</evidence>
<dbReference type="RefSeq" id="WP_245749470.1">
    <property type="nucleotide sequence ID" value="NZ_FOCE01000007.1"/>
</dbReference>
<dbReference type="InterPro" id="IPR002816">
    <property type="entry name" value="TraB/PrgY/GumN_fam"/>
</dbReference>
<dbReference type="PANTHER" id="PTHR40590:SF1">
    <property type="entry name" value="CYTOPLASMIC PROTEIN"/>
    <property type="match status" value="1"/>
</dbReference>
<evidence type="ECO:0008006" key="4">
    <source>
        <dbReference type="Google" id="ProtNLM"/>
    </source>
</evidence>
<reference evidence="2 3" key="1">
    <citation type="submission" date="2016-10" db="EMBL/GenBank/DDBJ databases">
        <authorList>
            <person name="de Groot N.N."/>
        </authorList>
    </citation>
    <scope>NUCLEOTIDE SEQUENCE [LARGE SCALE GENOMIC DNA]</scope>
    <source>
        <strain evidence="2 3">DSM 3857</strain>
    </source>
</reference>
<evidence type="ECO:0000313" key="3">
    <source>
        <dbReference type="Proteomes" id="UP000198761"/>
    </source>
</evidence>
<keyword evidence="3" id="KW-1185">Reference proteome</keyword>
<feature type="chain" id="PRO_5011766268" description="TraB family protein" evidence="1">
    <location>
        <begin position="27"/>
        <end position="335"/>
    </location>
</feature>
<dbReference type="InterPro" id="IPR047111">
    <property type="entry name" value="YbaP-like"/>
</dbReference>
<gene>
    <name evidence="2" type="ORF">SAMN04488103_107129</name>
</gene>
<feature type="signal peptide" evidence="1">
    <location>
        <begin position="1"/>
        <end position="26"/>
    </location>
</feature>
<dbReference type="Pfam" id="PF01963">
    <property type="entry name" value="TraB_PrgY_gumN"/>
    <property type="match status" value="1"/>
</dbReference>
<dbReference type="CDD" id="cd14789">
    <property type="entry name" value="Tiki"/>
    <property type="match status" value="1"/>
</dbReference>
<keyword evidence="1" id="KW-0732">Signal</keyword>
<dbReference type="PANTHER" id="PTHR40590">
    <property type="entry name" value="CYTOPLASMIC PROTEIN-RELATED"/>
    <property type="match status" value="1"/>
</dbReference>
<accession>A0A1H8J4C9</accession>
<proteinExistence type="predicted"/>